<sequence length="158" mass="18614">MNHNHTCPLPANVKSTHHATYIHPRLMPGYRGHCPGEKFDYGQTYGAYTCKQFQDYRSTVLQSSMTPYEDGGNFPTFLSHNPDLVINKRIQGRQRYGDRFYCQLYNKDDHRSNELRQFDLAVQKHREYYKDKTGTKAPVTDFFIPTTNMEFIKEKYLS</sequence>
<proteinExistence type="inferred from homology"/>
<name>A0AA85IY44_TRIRE</name>
<evidence type="ECO:0000256" key="4">
    <source>
        <dbReference type="ARBA" id="ARBA00023273"/>
    </source>
</evidence>
<evidence type="ECO:0000313" key="8">
    <source>
        <dbReference type="Proteomes" id="UP000050795"/>
    </source>
</evidence>
<feature type="domain" description="Ciliary microtubule inner protein 2A-C-like" evidence="7">
    <location>
        <begin position="23"/>
        <end position="89"/>
    </location>
</feature>
<dbReference type="WBParaSite" id="TREG1_113180.3">
    <property type="protein sequence ID" value="TREG1_113180.3"/>
    <property type="gene ID" value="TREG1_113180"/>
</dbReference>
<dbReference type="GO" id="GO:0005930">
    <property type="term" value="C:axoneme"/>
    <property type="evidence" value="ECO:0007669"/>
    <property type="project" value="UniProtKB-SubCell"/>
</dbReference>
<dbReference type="PANTHER" id="PTHR34924">
    <property type="entry name" value="UPF0573 PROTEIN C2ORF70"/>
    <property type="match status" value="1"/>
</dbReference>
<dbReference type="InterPro" id="IPR018902">
    <property type="entry name" value="CMI2A-C-like_dom"/>
</dbReference>
<dbReference type="Pfam" id="PF10629">
    <property type="entry name" value="CMI2B-like"/>
    <property type="match status" value="1"/>
</dbReference>
<evidence type="ECO:0000256" key="5">
    <source>
        <dbReference type="ARBA" id="ARBA00035661"/>
    </source>
</evidence>
<evidence type="ECO:0000313" key="9">
    <source>
        <dbReference type="WBParaSite" id="TREG1_113180.1"/>
    </source>
</evidence>
<comment type="similarity">
    <text evidence="5">Belongs to the CIMIP2 family.</text>
</comment>
<keyword evidence="3" id="KW-0206">Cytoskeleton</keyword>
<organism evidence="8 10">
    <name type="scientific">Trichobilharzia regenti</name>
    <name type="common">Nasal bird schistosome</name>
    <dbReference type="NCBI Taxonomy" id="157069"/>
    <lineage>
        <taxon>Eukaryota</taxon>
        <taxon>Metazoa</taxon>
        <taxon>Spiralia</taxon>
        <taxon>Lophotrochozoa</taxon>
        <taxon>Platyhelminthes</taxon>
        <taxon>Trematoda</taxon>
        <taxon>Digenea</taxon>
        <taxon>Strigeidida</taxon>
        <taxon>Schistosomatoidea</taxon>
        <taxon>Schistosomatidae</taxon>
        <taxon>Trichobilharzia</taxon>
    </lineage>
</organism>
<dbReference type="PANTHER" id="PTHR34924:SF1">
    <property type="entry name" value="PROTEIN FAM166C"/>
    <property type="match status" value="1"/>
</dbReference>
<evidence type="ECO:0000256" key="2">
    <source>
        <dbReference type="ARBA" id="ARBA00022490"/>
    </source>
</evidence>
<evidence type="ECO:0000313" key="10">
    <source>
        <dbReference type="WBParaSite" id="TREG1_113180.2"/>
    </source>
</evidence>
<keyword evidence="4" id="KW-0966">Cell projection</keyword>
<dbReference type="InterPro" id="IPR052329">
    <property type="entry name" value="CIMIP2C"/>
</dbReference>
<evidence type="ECO:0000256" key="1">
    <source>
        <dbReference type="ARBA" id="ARBA00004430"/>
    </source>
</evidence>
<reference evidence="9 10" key="2">
    <citation type="submission" date="2023-11" db="UniProtKB">
        <authorList>
            <consortium name="WormBaseParasite"/>
        </authorList>
    </citation>
    <scope>IDENTIFICATION</scope>
</reference>
<keyword evidence="2" id="KW-0963">Cytoplasm</keyword>
<reference evidence="8" key="1">
    <citation type="submission" date="2022-06" db="EMBL/GenBank/DDBJ databases">
        <authorList>
            <person name="Berger JAMES D."/>
            <person name="Berger JAMES D."/>
        </authorList>
    </citation>
    <scope>NUCLEOTIDE SEQUENCE [LARGE SCALE GENOMIC DNA]</scope>
</reference>
<dbReference type="WBParaSite" id="TREG1_113180.4">
    <property type="protein sequence ID" value="TREG1_113180.4"/>
    <property type="gene ID" value="TREG1_113180"/>
</dbReference>
<evidence type="ECO:0000259" key="7">
    <source>
        <dbReference type="Pfam" id="PF10629"/>
    </source>
</evidence>
<comment type="subcellular location">
    <subcellularLocation>
        <location evidence="1">Cytoplasm</location>
        <location evidence="1">Cytoskeleton</location>
        <location evidence="1">Cilium axoneme</location>
    </subcellularLocation>
</comment>
<dbReference type="Proteomes" id="UP000050795">
    <property type="component" value="Unassembled WGS sequence"/>
</dbReference>
<evidence type="ECO:0000256" key="3">
    <source>
        <dbReference type="ARBA" id="ARBA00023212"/>
    </source>
</evidence>
<evidence type="ECO:0000256" key="6">
    <source>
        <dbReference type="ARBA" id="ARBA00041160"/>
    </source>
</evidence>
<dbReference type="GO" id="GO:0015630">
    <property type="term" value="C:microtubule cytoskeleton"/>
    <property type="evidence" value="ECO:0007669"/>
    <property type="project" value="UniProtKB-ARBA"/>
</dbReference>
<dbReference type="AlphaFoldDB" id="A0AA85IY44"/>
<protein>
    <recommendedName>
        <fullName evidence="6">Ciliary microtubule inner protein 2C</fullName>
    </recommendedName>
</protein>
<dbReference type="WBParaSite" id="TREG1_113180.1">
    <property type="protein sequence ID" value="TREG1_113180.1"/>
    <property type="gene ID" value="TREG1_113180"/>
</dbReference>
<accession>A0AA85IY44</accession>
<keyword evidence="8" id="KW-1185">Reference proteome</keyword>
<dbReference type="WBParaSite" id="TREG1_113180.2">
    <property type="protein sequence ID" value="TREG1_113180.2"/>
    <property type="gene ID" value="TREG1_113180"/>
</dbReference>